<evidence type="ECO:0000256" key="1">
    <source>
        <dbReference type="SAM" id="MobiDB-lite"/>
    </source>
</evidence>
<name>A0A6J8EBY0_MYTCO</name>
<gene>
    <name evidence="3" type="ORF">MCOR_49982</name>
</gene>
<dbReference type="InterPro" id="IPR000477">
    <property type="entry name" value="RT_dom"/>
</dbReference>
<accession>A0A6J8EBY0</accession>
<evidence type="ECO:0000313" key="3">
    <source>
        <dbReference type="EMBL" id="CAC5417486.1"/>
    </source>
</evidence>
<feature type="domain" description="Reverse transcriptase" evidence="2">
    <location>
        <begin position="319"/>
        <end position="487"/>
    </location>
</feature>
<dbReference type="AlphaFoldDB" id="A0A6J8EBY0"/>
<feature type="region of interest" description="Disordered" evidence="1">
    <location>
        <begin position="196"/>
        <end position="226"/>
    </location>
</feature>
<sequence length="816" mass="94387">MEENEAHDQLGMNLHSQQEREKHQGKEGDPPTPRIKWPTAASKKESIQFDEDASKVLQSALAGDVDRKTKAMSTIIYAMGKDRFGVEEQKKGKSQAMKENRRVSEIAKLRKDQRNLTKCFKKAELHEQKALKKLRDVNRERIQTLRRAENLRKNRRERARKGSKFTANPFGFVKKLLGDKRSGRLDCPKEEVEQYLRDTHSDPDRKQELGDQHRLISPDEPTVDFDMSEPKLDEVMSTLKKARAASAPGPNGIQYRVYKNCPNLAKQLLRRYRLPDECSERWSTRSTRVPRTYKRFNKDYPGSQREQRLFDCPVVRPANAYGSIPHKLVDLTLEKYHIPGKVREILQHYFDNFIMRFTVADYTTAWQRLEVGIVTGCNISVVLFSAAMNMLVKSAEKMSRGPVMSSGVSQAPTRSFMDDMTITAKSVLEGKWMLQDLGELIDWARMKFKPSKSRSLILKKGKVQDRKIRIGGDIIPTITEKPVKSLGKWFRDSLNNRESIDEMVSQAGKWMDIIDKSGLPGKYKAWCYQHGILPSITWPLLMYEVPLTKVESLERMFNRHLRKWLGVPKSFSSIGLYSTSSKLQLPLSSITEEFKVTKTRQVMMLRDSKDDKVKEANIDVRTGRKWVAKSAVEDAESRLRHRDIVGVVTSGRLGFGNIQQPLWQSADARHRRELVQQEVRRGEEEDRQVRAVSMKQQGQYMKWEMARPRKISWHEMWRMDGQKISFLLRSVYDVLPTPTNLTMWKLIEERSCNNCASKPANLEHVLSSCRTALKDGRFKHGAMTKRYFRERTVQTSQTTIVLDDTDGCFYSKGRKD</sequence>
<organism evidence="3 4">
    <name type="scientific">Mytilus coruscus</name>
    <name type="common">Sea mussel</name>
    <dbReference type="NCBI Taxonomy" id="42192"/>
    <lineage>
        <taxon>Eukaryota</taxon>
        <taxon>Metazoa</taxon>
        <taxon>Spiralia</taxon>
        <taxon>Lophotrochozoa</taxon>
        <taxon>Mollusca</taxon>
        <taxon>Bivalvia</taxon>
        <taxon>Autobranchia</taxon>
        <taxon>Pteriomorphia</taxon>
        <taxon>Mytilida</taxon>
        <taxon>Mytiloidea</taxon>
        <taxon>Mytilidae</taxon>
        <taxon>Mytilinae</taxon>
        <taxon>Mytilus</taxon>
    </lineage>
</organism>
<dbReference type="EMBL" id="CACVKT020008742">
    <property type="protein sequence ID" value="CAC5417486.1"/>
    <property type="molecule type" value="Genomic_DNA"/>
</dbReference>
<evidence type="ECO:0000313" key="4">
    <source>
        <dbReference type="Proteomes" id="UP000507470"/>
    </source>
</evidence>
<keyword evidence="4" id="KW-1185">Reference proteome</keyword>
<dbReference type="Pfam" id="PF00078">
    <property type="entry name" value="RVT_1"/>
    <property type="match status" value="1"/>
</dbReference>
<dbReference type="OrthoDB" id="6114255at2759"/>
<evidence type="ECO:0000259" key="2">
    <source>
        <dbReference type="Pfam" id="PF00078"/>
    </source>
</evidence>
<dbReference type="Proteomes" id="UP000507470">
    <property type="component" value="Unassembled WGS sequence"/>
</dbReference>
<feature type="region of interest" description="Disordered" evidence="1">
    <location>
        <begin position="1"/>
        <end position="46"/>
    </location>
</feature>
<reference evidence="3 4" key="1">
    <citation type="submission" date="2020-06" db="EMBL/GenBank/DDBJ databases">
        <authorList>
            <person name="Li R."/>
            <person name="Bekaert M."/>
        </authorList>
    </citation>
    <scope>NUCLEOTIDE SEQUENCE [LARGE SCALE GENOMIC DNA]</scope>
    <source>
        <strain evidence="4">wild</strain>
    </source>
</reference>
<protein>
    <recommendedName>
        <fullName evidence="2">Reverse transcriptase domain-containing protein</fullName>
    </recommendedName>
</protein>
<proteinExistence type="predicted"/>
<feature type="compositionally biased region" description="Basic and acidic residues" evidence="1">
    <location>
        <begin position="17"/>
        <end position="29"/>
    </location>
</feature>
<feature type="compositionally biased region" description="Basic and acidic residues" evidence="1">
    <location>
        <begin position="196"/>
        <end position="217"/>
    </location>
</feature>
<dbReference type="PANTHER" id="PTHR19446">
    <property type="entry name" value="REVERSE TRANSCRIPTASES"/>
    <property type="match status" value="1"/>
</dbReference>